<dbReference type="InterPro" id="IPR002885">
    <property type="entry name" value="PPR_rpt"/>
</dbReference>
<evidence type="ECO:0000256" key="1">
    <source>
        <dbReference type="PROSITE-ProRule" id="PRU00708"/>
    </source>
</evidence>
<dbReference type="GO" id="GO:0070129">
    <property type="term" value="P:regulation of mitochondrial translation"/>
    <property type="evidence" value="ECO:0007669"/>
    <property type="project" value="TreeGrafter"/>
</dbReference>
<accession>A0A9P0CH38</accession>
<proteinExistence type="predicted"/>
<dbReference type="Gene3D" id="1.25.40.10">
    <property type="entry name" value="Tetratricopeptide repeat domain"/>
    <property type="match status" value="2"/>
</dbReference>
<protein>
    <recommendedName>
        <fullName evidence="4">Leucine-rich PPR motif-containing protein, mitochondrial</fullName>
    </recommendedName>
</protein>
<dbReference type="GO" id="GO:0003730">
    <property type="term" value="F:mRNA 3'-UTR binding"/>
    <property type="evidence" value="ECO:0007669"/>
    <property type="project" value="TreeGrafter"/>
</dbReference>
<feature type="repeat" description="PPR" evidence="1">
    <location>
        <begin position="44"/>
        <end position="78"/>
    </location>
</feature>
<gene>
    <name evidence="2" type="ORF">BEMITA_LOCUS11914</name>
</gene>
<evidence type="ECO:0008006" key="4">
    <source>
        <dbReference type="Google" id="ProtNLM"/>
    </source>
</evidence>
<dbReference type="PANTHER" id="PTHR46669">
    <property type="entry name" value="LEUCINE-RICH PPR MOTIF-CONTAINING PROTEIN, MITOCHONDRIAL"/>
    <property type="match status" value="1"/>
</dbReference>
<evidence type="ECO:0000313" key="2">
    <source>
        <dbReference type="EMBL" id="CAH0775732.1"/>
    </source>
</evidence>
<dbReference type="AlphaFoldDB" id="A0A9P0CH38"/>
<dbReference type="Pfam" id="PF13041">
    <property type="entry name" value="PPR_2"/>
    <property type="match status" value="1"/>
</dbReference>
<sequence>MKEKELGINEQVFNALILGHCQRNDLESAQGIMGVMKEAGVPPSNETYATLMCGYAKSGNIDKIKELFDECENSKILLLNRDILKVVQELALSGHASHISEVLSKVQEGPDYNQEAVNASLPLIAAGQEEAAYAISKTMTKAPLRENPLENISVGGHYFVRQLVKSNRPMEKIKHYTNLFATEHSDPLLYNVAMKEAIHKGDIAFAKELFKFAEAQGVPVRPHYFWPLMKKQANDRNTEGIYQLLEMMIEDFKLLTLRETVRDAAVHDLVNCGESWQSIFDRCTALPIPSGTVAAALVINLLKRNRIKEAAEIVKAHRAYYQPYFIRPLLVKAYFGTKDLDSFMTIAHAMYLSVMRQEDYRGNSEVAADSEDDPLAVPDKTNMISKTVYDILNNLVKDKRNAEEVERFLKALLDHGLGISEACAQKITSWLRPILTAELANVIEQLASENLKPAAFSSAGASAQTTSSDRFDERVLSQILKLRLKDGKPVDVIRHQLFQMYCRSRDIDKALQMKQELEESGDSLTEGEFAILADAYIAVEDLENAQKIFDQLRNETPGFNFDYSKTMRFLTLLVQKDKLQEAEQLLQNSNIKRGEENLFVMKSTVKNLLNAVADKNDPDLVEKFLSILQSKQYIEVSSFILGSVIKAYLNRDDLAGAIEKFEHICNTYNFTPLKNELTKRLIKNEDTAALQRVTDLSTAIHGEVNSLIDLMECFLEVGRTQQARRILETPGLRLRQDRFRQISENMYTRGEEDALKNLIEVTRGIPDISRSVFYLNLLKLYADANDAEKAYSLLLRMQEQDEIPSDKFLVTLADLLRKNGREVPFQVPAVAKQIQEEPKVETKKQKSPIKVFQDCIAQNDLDKALQFVNTGNIPSTILSSLLPALMRKNRVSEAFSVIKTISDRGDYVNVQALKPLYKNLGEAVDYETLCELRRILPGEQGQDPFLLRSIFVACKEAGRISDLFKELDLELITADSERLEVTFPIGVLLRVLAEQPQYLAEVEALCERAKEKSLTVSEKCLWNIYTVLDIKSEERERLRNSLMQDEMNFFEPAIKLCEYREDSSLLDRIKDAVWSSSNGVNLERKKARIITAEIRLCMLKNQPDEALRRLESGLKDVDISQLRRSVLKNLERQAKASNLPFDFKIPTVSAEGEDENKQKVSTQ</sequence>
<dbReference type="InterPro" id="IPR011990">
    <property type="entry name" value="TPR-like_helical_dom_sf"/>
</dbReference>
<dbReference type="Pfam" id="PF01535">
    <property type="entry name" value="PPR"/>
    <property type="match status" value="2"/>
</dbReference>
<dbReference type="PROSITE" id="PS51375">
    <property type="entry name" value="PPR"/>
    <property type="match status" value="2"/>
</dbReference>
<dbReference type="NCBIfam" id="TIGR00756">
    <property type="entry name" value="PPR"/>
    <property type="match status" value="1"/>
</dbReference>
<dbReference type="GO" id="GO:0005634">
    <property type="term" value="C:nucleus"/>
    <property type="evidence" value="ECO:0007669"/>
    <property type="project" value="TreeGrafter"/>
</dbReference>
<organism evidence="2 3">
    <name type="scientific">Bemisia tabaci</name>
    <name type="common">Sweetpotato whitefly</name>
    <name type="synonym">Aleurodes tabaci</name>
    <dbReference type="NCBI Taxonomy" id="7038"/>
    <lineage>
        <taxon>Eukaryota</taxon>
        <taxon>Metazoa</taxon>
        <taxon>Ecdysozoa</taxon>
        <taxon>Arthropoda</taxon>
        <taxon>Hexapoda</taxon>
        <taxon>Insecta</taxon>
        <taxon>Pterygota</taxon>
        <taxon>Neoptera</taxon>
        <taxon>Paraneoptera</taxon>
        <taxon>Hemiptera</taxon>
        <taxon>Sternorrhyncha</taxon>
        <taxon>Aleyrodoidea</taxon>
        <taxon>Aleyrodidae</taxon>
        <taxon>Aleyrodinae</taxon>
        <taxon>Bemisia</taxon>
    </lineage>
</organism>
<dbReference type="EMBL" id="OU963868">
    <property type="protein sequence ID" value="CAH0775732.1"/>
    <property type="molecule type" value="Genomic_DNA"/>
</dbReference>
<dbReference type="GO" id="GO:0005739">
    <property type="term" value="C:mitochondrion"/>
    <property type="evidence" value="ECO:0007669"/>
    <property type="project" value="TreeGrafter"/>
</dbReference>
<reference evidence="2" key="1">
    <citation type="submission" date="2021-12" db="EMBL/GenBank/DDBJ databases">
        <authorList>
            <person name="King R."/>
        </authorList>
    </citation>
    <scope>NUCLEOTIDE SEQUENCE</scope>
</reference>
<evidence type="ECO:0000313" key="3">
    <source>
        <dbReference type="Proteomes" id="UP001152759"/>
    </source>
</evidence>
<dbReference type="PANTHER" id="PTHR46669:SF2">
    <property type="entry name" value="EG:BACN32G11.3 PROTEIN"/>
    <property type="match status" value="1"/>
</dbReference>
<keyword evidence="3" id="KW-1185">Reference proteome</keyword>
<name>A0A9P0CH38_BEMTA</name>
<feature type="repeat" description="PPR" evidence="1">
    <location>
        <begin position="9"/>
        <end position="43"/>
    </location>
</feature>
<dbReference type="Proteomes" id="UP001152759">
    <property type="component" value="Chromosome 7"/>
</dbReference>
<dbReference type="InterPro" id="IPR033490">
    <property type="entry name" value="LRP130"/>
</dbReference>